<evidence type="ECO:0000256" key="1">
    <source>
        <dbReference type="SAM" id="MobiDB-lite"/>
    </source>
</evidence>
<keyword evidence="3" id="KW-1185">Reference proteome</keyword>
<accession>A0A4C1SHL8</accession>
<comment type="caution">
    <text evidence="2">The sequence shown here is derived from an EMBL/GenBank/DDBJ whole genome shotgun (WGS) entry which is preliminary data.</text>
</comment>
<gene>
    <name evidence="2" type="ORF">EVAR_76894_1</name>
</gene>
<feature type="compositionally biased region" description="Basic and acidic residues" evidence="1">
    <location>
        <begin position="58"/>
        <end position="71"/>
    </location>
</feature>
<proteinExistence type="predicted"/>
<evidence type="ECO:0000313" key="3">
    <source>
        <dbReference type="Proteomes" id="UP000299102"/>
    </source>
</evidence>
<dbReference type="AlphaFoldDB" id="A0A4C1SHL8"/>
<feature type="region of interest" description="Disordered" evidence="1">
    <location>
        <begin position="21"/>
        <end position="80"/>
    </location>
</feature>
<evidence type="ECO:0000313" key="2">
    <source>
        <dbReference type="EMBL" id="GBP00611.1"/>
    </source>
</evidence>
<sequence>MSMGGGDRLFSAVKYNSIRRALSSRRRADRRRPDDGGAACTSTSPSTKIVERPAAARPGDRDSRRRSESAETSRAGSIYNTAVPHAAHGYYCTRHRDGTRLQPSASLPLL</sequence>
<protein>
    <submittedName>
        <fullName evidence="2">Uncharacterized protein</fullName>
    </submittedName>
</protein>
<dbReference type="EMBL" id="BGZK01000006">
    <property type="protein sequence ID" value="GBP00611.1"/>
    <property type="molecule type" value="Genomic_DNA"/>
</dbReference>
<organism evidence="2 3">
    <name type="scientific">Eumeta variegata</name>
    <name type="common">Bagworm moth</name>
    <name type="synonym">Eumeta japonica</name>
    <dbReference type="NCBI Taxonomy" id="151549"/>
    <lineage>
        <taxon>Eukaryota</taxon>
        <taxon>Metazoa</taxon>
        <taxon>Ecdysozoa</taxon>
        <taxon>Arthropoda</taxon>
        <taxon>Hexapoda</taxon>
        <taxon>Insecta</taxon>
        <taxon>Pterygota</taxon>
        <taxon>Neoptera</taxon>
        <taxon>Endopterygota</taxon>
        <taxon>Lepidoptera</taxon>
        <taxon>Glossata</taxon>
        <taxon>Ditrysia</taxon>
        <taxon>Tineoidea</taxon>
        <taxon>Psychidae</taxon>
        <taxon>Oiketicinae</taxon>
        <taxon>Eumeta</taxon>
    </lineage>
</organism>
<dbReference type="Proteomes" id="UP000299102">
    <property type="component" value="Unassembled WGS sequence"/>
</dbReference>
<reference evidence="2 3" key="1">
    <citation type="journal article" date="2019" name="Commun. Biol.">
        <title>The bagworm genome reveals a unique fibroin gene that provides high tensile strength.</title>
        <authorList>
            <person name="Kono N."/>
            <person name="Nakamura H."/>
            <person name="Ohtoshi R."/>
            <person name="Tomita M."/>
            <person name="Numata K."/>
            <person name="Arakawa K."/>
        </authorList>
    </citation>
    <scope>NUCLEOTIDE SEQUENCE [LARGE SCALE GENOMIC DNA]</scope>
</reference>
<name>A0A4C1SHL8_EUMVA</name>